<dbReference type="GO" id="GO:0046872">
    <property type="term" value="F:metal ion binding"/>
    <property type="evidence" value="ECO:0007669"/>
    <property type="project" value="UniProtKB-KW"/>
</dbReference>
<dbReference type="Gene3D" id="3.40.50.1400">
    <property type="match status" value="1"/>
</dbReference>
<evidence type="ECO:0000256" key="1">
    <source>
        <dbReference type="ARBA" id="ARBA00022723"/>
    </source>
</evidence>
<gene>
    <name evidence="3" type="ORF">C8D92_10245</name>
</gene>
<dbReference type="AlphaFoldDB" id="A0A2U1CZ06"/>
<dbReference type="PANTHER" id="PTHR33542">
    <property type="entry name" value="SIROHYDROCHLORIN FERROCHELATASE, CHLOROPLASTIC"/>
    <property type="match status" value="1"/>
</dbReference>
<name>A0A2U1CZ06_9GAMM</name>
<dbReference type="OrthoDB" id="9797895at2"/>
<evidence type="ECO:0000313" key="3">
    <source>
        <dbReference type="EMBL" id="PVY78012.1"/>
    </source>
</evidence>
<sequence>MAEQNRILLLAHGSSDQRWCDTFEKLARPTLSAIPQSAVAYMELSEPSLEQEVARAARDGVTHVTVLPLFLAAGRHLRRDVPAMLADYRSRYNIEIELAPPIGEDAALGEAIRSVVEKQLTGATTLDA</sequence>
<comment type="caution">
    <text evidence="3">The sequence shown here is derived from an EMBL/GenBank/DDBJ whole genome shotgun (WGS) entry which is preliminary data.</text>
</comment>
<proteinExistence type="predicted"/>
<protein>
    <submittedName>
        <fullName evidence="3">Sirohydrochlorin cobaltochelatase</fullName>
    </submittedName>
</protein>
<organism evidence="3 4">
    <name type="scientific">Tamilnaduibacter salinus</name>
    <dbReference type="NCBI Taxonomy" id="1484056"/>
    <lineage>
        <taxon>Bacteria</taxon>
        <taxon>Pseudomonadati</taxon>
        <taxon>Pseudomonadota</taxon>
        <taxon>Gammaproteobacteria</taxon>
        <taxon>Pseudomonadales</taxon>
        <taxon>Marinobacteraceae</taxon>
        <taxon>Tamilnaduibacter</taxon>
    </lineage>
</organism>
<reference evidence="3 4" key="1">
    <citation type="submission" date="2018-04" db="EMBL/GenBank/DDBJ databases">
        <title>Genomic Encyclopedia of Type Strains, Phase IV (KMG-IV): sequencing the most valuable type-strain genomes for metagenomic binning, comparative biology and taxonomic classification.</title>
        <authorList>
            <person name="Goeker M."/>
        </authorList>
    </citation>
    <scope>NUCLEOTIDE SEQUENCE [LARGE SCALE GENOMIC DNA]</scope>
    <source>
        <strain evidence="3 4">DSM 28688</strain>
    </source>
</reference>
<evidence type="ECO:0000313" key="4">
    <source>
        <dbReference type="Proteomes" id="UP000245887"/>
    </source>
</evidence>
<dbReference type="CDD" id="cd03416">
    <property type="entry name" value="CbiX_SirB_N"/>
    <property type="match status" value="1"/>
</dbReference>
<dbReference type="GO" id="GO:0016829">
    <property type="term" value="F:lyase activity"/>
    <property type="evidence" value="ECO:0007669"/>
    <property type="project" value="UniProtKB-KW"/>
</dbReference>
<dbReference type="RefSeq" id="WP_116918377.1">
    <property type="nucleotide sequence ID" value="NZ_QEKQ01000002.1"/>
</dbReference>
<dbReference type="EMBL" id="QEKQ01000002">
    <property type="protein sequence ID" value="PVY78012.1"/>
    <property type="molecule type" value="Genomic_DNA"/>
</dbReference>
<keyword evidence="2" id="KW-0456">Lyase</keyword>
<keyword evidence="1" id="KW-0479">Metal-binding</keyword>
<dbReference type="SUPFAM" id="SSF53800">
    <property type="entry name" value="Chelatase"/>
    <property type="match status" value="1"/>
</dbReference>
<accession>A0A2U1CZ06</accession>
<dbReference type="Proteomes" id="UP000245887">
    <property type="component" value="Unassembled WGS sequence"/>
</dbReference>
<dbReference type="PANTHER" id="PTHR33542:SF3">
    <property type="entry name" value="SIROHYDROCHLORIN FERROCHELATASE, CHLOROPLASTIC"/>
    <property type="match status" value="1"/>
</dbReference>
<dbReference type="InterPro" id="IPR050963">
    <property type="entry name" value="Sirohydro_Cobaltochel/CbiX"/>
</dbReference>
<dbReference type="Pfam" id="PF01903">
    <property type="entry name" value="CbiX"/>
    <property type="match status" value="1"/>
</dbReference>
<evidence type="ECO:0000256" key="2">
    <source>
        <dbReference type="ARBA" id="ARBA00023239"/>
    </source>
</evidence>
<dbReference type="InterPro" id="IPR002762">
    <property type="entry name" value="CbiX-like"/>
</dbReference>